<dbReference type="Gene3D" id="3.30.565.10">
    <property type="entry name" value="Histidine kinase-like ATPase, C-terminal domain"/>
    <property type="match status" value="1"/>
</dbReference>
<feature type="modified residue" description="Phosphohistidine" evidence="12">
    <location>
        <position position="46"/>
    </location>
</feature>
<keyword evidence="18" id="KW-1185">Reference proteome</keyword>
<dbReference type="CDD" id="cd00731">
    <property type="entry name" value="CheA_reg"/>
    <property type="match status" value="1"/>
</dbReference>
<dbReference type="PANTHER" id="PTHR43395:SF10">
    <property type="entry name" value="CHEMOTAXIS PROTEIN CHEA"/>
    <property type="match status" value="1"/>
</dbReference>
<dbReference type="Gene3D" id="1.20.120.160">
    <property type="entry name" value="HPT domain"/>
    <property type="match status" value="1"/>
</dbReference>
<dbReference type="GO" id="GO:0005737">
    <property type="term" value="C:cytoplasm"/>
    <property type="evidence" value="ECO:0007669"/>
    <property type="project" value="InterPro"/>
</dbReference>
<dbReference type="SUPFAM" id="SSF47226">
    <property type="entry name" value="Histidine-containing phosphotransfer domain, HPT domain"/>
    <property type="match status" value="1"/>
</dbReference>
<dbReference type="AlphaFoldDB" id="A0A4R9JVB7"/>
<dbReference type="Pfam" id="PF01584">
    <property type="entry name" value="CheW"/>
    <property type="match status" value="1"/>
</dbReference>
<evidence type="ECO:0000256" key="3">
    <source>
        <dbReference type="ARBA" id="ARBA00021495"/>
    </source>
</evidence>
<evidence type="ECO:0000256" key="13">
    <source>
        <dbReference type="SAM" id="MobiDB-lite"/>
    </source>
</evidence>
<feature type="domain" description="HPt" evidence="16">
    <location>
        <begin position="1"/>
        <end position="103"/>
    </location>
</feature>
<dbReference type="InterPro" id="IPR036097">
    <property type="entry name" value="HisK_dim/P_sf"/>
</dbReference>
<dbReference type="SUPFAM" id="SSF47384">
    <property type="entry name" value="Homodimeric domain of signal transducing histidine kinase"/>
    <property type="match status" value="1"/>
</dbReference>
<comment type="function">
    <text evidence="11">Involved in the transmission of sensory signals from the chemoreceptors to the flagellar motors. CheA is autophosphorylated; it can transfer its phosphate group to either CheB or CheY.</text>
</comment>
<feature type="compositionally biased region" description="Low complexity" evidence="13">
    <location>
        <begin position="310"/>
        <end position="332"/>
    </location>
</feature>
<dbReference type="RefSeq" id="WP_135618420.1">
    <property type="nucleotide sequence ID" value="NZ_RQGG01000013.1"/>
</dbReference>
<protein>
    <recommendedName>
        <fullName evidence="3">Chemotaxis protein CheA</fullName>
        <ecNumber evidence="2">2.7.13.3</ecNumber>
    </recommendedName>
</protein>
<evidence type="ECO:0000256" key="12">
    <source>
        <dbReference type="PROSITE-ProRule" id="PRU00110"/>
    </source>
</evidence>
<dbReference type="SMART" id="SM01231">
    <property type="entry name" value="H-kinase_dim"/>
    <property type="match status" value="1"/>
</dbReference>
<dbReference type="InterPro" id="IPR051315">
    <property type="entry name" value="Bact_Chemotaxis_CheA"/>
</dbReference>
<evidence type="ECO:0000259" key="14">
    <source>
        <dbReference type="PROSITE" id="PS50109"/>
    </source>
</evidence>
<dbReference type="Pfam" id="PF01627">
    <property type="entry name" value="Hpt"/>
    <property type="match status" value="1"/>
</dbReference>
<dbReference type="CDD" id="cd16916">
    <property type="entry name" value="HATPase_CheA-like"/>
    <property type="match status" value="1"/>
</dbReference>
<dbReference type="InterPro" id="IPR003594">
    <property type="entry name" value="HATPase_dom"/>
</dbReference>
<evidence type="ECO:0000256" key="9">
    <source>
        <dbReference type="ARBA" id="ARBA00022840"/>
    </source>
</evidence>
<dbReference type="Gene3D" id="2.30.30.40">
    <property type="entry name" value="SH3 Domains"/>
    <property type="match status" value="1"/>
</dbReference>
<keyword evidence="5 12" id="KW-0597">Phosphoprotein</keyword>
<dbReference type="SMART" id="SM00073">
    <property type="entry name" value="HPT"/>
    <property type="match status" value="1"/>
</dbReference>
<dbReference type="InterPro" id="IPR036890">
    <property type="entry name" value="HATPase_C_sf"/>
</dbReference>
<dbReference type="SUPFAM" id="SSF50341">
    <property type="entry name" value="CheW-like"/>
    <property type="match status" value="1"/>
</dbReference>
<keyword evidence="4" id="KW-0145">Chemotaxis</keyword>
<evidence type="ECO:0000256" key="1">
    <source>
        <dbReference type="ARBA" id="ARBA00000085"/>
    </source>
</evidence>
<name>A0A4R9JVB7_9LEPT</name>
<dbReference type="InterPro" id="IPR002545">
    <property type="entry name" value="CheW-lke_dom"/>
</dbReference>
<keyword evidence="7" id="KW-0547">Nucleotide-binding</keyword>
<dbReference type="FunFam" id="3.30.565.10:FF:000016">
    <property type="entry name" value="Chemotaxis protein CheA, putative"/>
    <property type="match status" value="1"/>
</dbReference>
<accession>A0A4R9JVB7</accession>
<dbReference type="CDD" id="cd00088">
    <property type="entry name" value="HPT"/>
    <property type="match status" value="1"/>
</dbReference>
<evidence type="ECO:0000256" key="2">
    <source>
        <dbReference type="ARBA" id="ARBA00012438"/>
    </source>
</evidence>
<dbReference type="GO" id="GO:0000155">
    <property type="term" value="F:phosphorelay sensor kinase activity"/>
    <property type="evidence" value="ECO:0007669"/>
    <property type="project" value="InterPro"/>
</dbReference>
<evidence type="ECO:0000259" key="15">
    <source>
        <dbReference type="PROSITE" id="PS50851"/>
    </source>
</evidence>
<evidence type="ECO:0000256" key="10">
    <source>
        <dbReference type="ARBA" id="ARBA00023012"/>
    </source>
</evidence>
<proteinExistence type="predicted"/>
<comment type="caution">
    <text evidence="17">The sequence shown here is derived from an EMBL/GenBank/DDBJ whole genome shotgun (WGS) entry which is preliminary data.</text>
</comment>
<reference evidence="17" key="1">
    <citation type="journal article" date="2019" name="PLoS Negl. Trop. Dis.">
        <title>Revisiting the worldwide diversity of Leptospira species in the environment.</title>
        <authorList>
            <person name="Vincent A.T."/>
            <person name="Schiettekatte O."/>
            <person name="Bourhy P."/>
            <person name="Veyrier F.J."/>
            <person name="Picardeau M."/>
        </authorList>
    </citation>
    <scope>NUCLEOTIDE SEQUENCE [LARGE SCALE GENOMIC DNA]</scope>
    <source>
        <strain evidence="17">201702454</strain>
    </source>
</reference>
<organism evidence="17 18">
    <name type="scientific">Leptospira kemamanensis</name>
    <dbReference type="NCBI Taxonomy" id="2484942"/>
    <lineage>
        <taxon>Bacteria</taxon>
        <taxon>Pseudomonadati</taxon>
        <taxon>Spirochaetota</taxon>
        <taxon>Spirochaetia</taxon>
        <taxon>Leptospirales</taxon>
        <taxon>Leptospiraceae</taxon>
        <taxon>Leptospira</taxon>
    </lineage>
</organism>
<keyword evidence="9" id="KW-0067">ATP-binding</keyword>
<gene>
    <name evidence="17" type="ORF">EHQ59_06255</name>
</gene>
<dbReference type="SUPFAM" id="SSF55874">
    <property type="entry name" value="ATPase domain of HSP90 chaperone/DNA topoisomerase II/histidine kinase"/>
    <property type="match status" value="1"/>
</dbReference>
<keyword evidence="6" id="KW-0808">Transferase</keyword>
<dbReference type="SMART" id="SM00260">
    <property type="entry name" value="CheW"/>
    <property type="match status" value="1"/>
</dbReference>
<feature type="domain" description="Histidine kinase" evidence="14">
    <location>
        <begin position="403"/>
        <end position="603"/>
    </location>
</feature>
<keyword evidence="8" id="KW-0418">Kinase</keyword>
<dbReference type="GO" id="GO:0005524">
    <property type="term" value="F:ATP binding"/>
    <property type="evidence" value="ECO:0007669"/>
    <property type="project" value="UniProtKB-KW"/>
</dbReference>
<dbReference type="PROSITE" id="PS50894">
    <property type="entry name" value="HPT"/>
    <property type="match status" value="1"/>
</dbReference>
<evidence type="ECO:0000259" key="16">
    <source>
        <dbReference type="PROSITE" id="PS50894"/>
    </source>
</evidence>
<sequence length="747" mass="83472">MDLSEVIDAYLVESEELLRDMESILLRTESSLPSDDDLNAIFRAVHTIKGTAGMFGFDATVSFTHVVENLLDELRSHTIPFQTSLTELLLKAKDHLNFLVAEETKGKIPSEKIVLGQTILDAMKPYLHGNESKENKSFPKFLETENQSQAKAESKSVDLNNNDAHDETGFPNYLISFRPNLNVFSHGLDPISFIGYLKKIGTIVSLKTIEQFLPDANEFDPENCYLGFEIQFQSEKDLDTVSKVFNFIEQDSFLQIYPPGFQTADLVDLANQLPEEEIYLGNVWKEIQVLDENGFLVYLEEIKARKTGFSSQTTGSLTSPTLTPSQTSHPTLEIANGENDSKQTQNLSDPNKETTKSITIKVDSKRIDNLINRVGELVVSCANMNQLIGDTEDSNLQESSLLVMRLLNEVREISLKLRMVPIGESFQKYSRIVRDLGKDLQKDIRLITEGDETELDRNIVEKLSDPLTHLVRNACDHGLESPEVRIQNGKPKQGTIKLNAYHEAGSVVIEVSDDGNGISKEKVWNKGVERGLVTGPIPDSEEEIYKLLFQPGFSTASHVTNVSGRGVGLDVVYKNIEALRGSITVRSTQGKGSRFILRLPLTLAIIEGFLVAVGKSHFIIPMEMVLECLHFSDDHKTDHNQFFALRGNLIPFLRLRDYYHCETSAIETRENIVIVRNGDKKAGIVVEKLLGEYQTVIKPMGSVFRHVKGVSGSSILGDGNVALIIDVPSLFERTISIENQKLVSRRG</sequence>
<dbReference type="EMBL" id="RQGG01000013">
    <property type="protein sequence ID" value="TGL55202.1"/>
    <property type="molecule type" value="Genomic_DNA"/>
</dbReference>
<dbReference type="InterPro" id="IPR036061">
    <property type="entry name" value="CheW-like_dom_sf"/>
</dbReference>
<dbReference type="InterPro" id="IPR036641">
    <property type="entry name" value="HPT_dom_sf"/>
</dbReference>
<dbReference type="SMART" id="SM00387">
    <property type="entry name" value="HATPase_c"/>
    <property type="match status" value="1"/>
</dbReference>
<dbReference type="GO" id="GO:0006935">
    <property type="term" value="P:chemotaxis"/>
    <property type="evidence" value="ECO:0007669"/>
    <property type="project" value="UniProtKB-KW"/>
</dbReference>
<dbReference type="Gene3D" id="1.10.287.560">
    <property type="entry name" value="Histidine kinase CheA-like, homodimeric domain"/>
    <property type="match status" value="1"/>
</dbReference>
<dbReference type="PRINTS" id="PR00344">
    <property type="entry name" value="BCTRLSENSOR"/>
</dbReference>
<dbReference type="InterPro" id="IPR004105">
    <property type="entry name" value="CheA-like_dim"/>
</dbReference>
<dbReference type="PANTHER" id="PTHR43395">
    <property type="entry name" value="SENSOR HISTIDINE KINASE CHEA"/>
    <property type="match status" value="1"/>
</dbReference>
<evidence type="ECO:0000256" key="8">
    <source>
        <dbReference type="ARBA" id="ARBA00022777"/>
    </source>
</evidence>
<dbReference type="EC" id="2.7.13.3" evidence="2"/>
<dbReference type="InterPro" id="IPR008207">
    <property type="entry name" value="Sig_transdc_His_kin_Hpt_dom"/>
</dbReference>
<evidence type="ECO:0000313" key="18">
    <source>
        <dbReference type="Proteomes" id="UP000297609"/>
    </source>
</evidence>
<feature type="domain" description="CheW-like" evidence="15">
    <location>
        <begin position="605"/>
        <end position="736"/>
    </location>
</feature>
<dbReference type="Pfam" id="PF02518">
    <property type="entry name" value="HATPase_c"/>
    <property type="match status" value="1"/>
</dbReference>
<evidence type="ECO:0000256" key="7">
    <source>
        <dbReference type="ARBA" id="ARBA00022741"/>
    </source>
</evidence>
<comment type="catalytic activity">
    <reaction evidence="1">
        <text>ATP + protein L-histidine = ADP + protein N-phospho-L-histidine.</text>
        <dbReference type="EC" id="2.7.13.3"/>
    </reaction>
</comment>
<keyword evidence="10" id="KW-0902">Two-component regulatory system</keyword>
<dbReference type="PROSITE" id="PS50851">
    <property type="entry name" value="CHEW"/>
    <property type="match status" value="1"/>
</dbReference>
<evidence type="ECO:0000256" key="11">
    <source>
        <dbReference type="ARBA" id="ARBA00035100"/>
    </source>
</evidence>
<dbReference type="InterPro" id="IPR004358">
    <property type="entry name" value="Sig_transdc_His_kin-like_C"/>
</dbReference>
<dbReference type="PROSITE" id="PS50109">
    <property type="entry name" value="HIS_KIN"/>
    <property type="match status" value="1"/>
</dbReference>
<feature type="region of interest" description="Disordered" evidence="13">
    <location>
        <begin position="310"/>
        <end position="355"/>
    </location>
</feature>
<dbReference type="OrthoDB" id="9803176at2"/>
<evidence type="ECO:0000256" key="4">
    <source>
        <dbReference type="ARBA" id="ARBA00022500"/>
    </source>
</evidence>
<dbReference type="Pfam" id="PF02895">
    <property type="entry name" value="H-kinase_dim"/>
    <property type="match status" value="1"/>
</dbReference>
<evidence type="ECO:0000256" key="5">
    <source>
        <dbReference type="ARBA" id="ARBA00022553"/>
    </source>
</evidence>
<dbReference type="InterPro" id="IPR005467">
    <property type="entry name" value="His_kinase_dom"/>
</dbReference>
<dbReference type="Proteomes" id="UP000297609">
    <property type="component" value="Unassembled WGS sequence"/>
</dbReference>
<evidence type="ECO:0000256" key="6">
    <source>
        <dbReference type="ARBA" id="ARBA00022679"/>
    </source>
</evidence>
<dbReference type="InterPro" id="IPR037006">
    <property type="entry name" value="CheA-like_homodim_sf"/>
</dbReference>
<evidence type="ECO:0000313" key="17">
    <source>
        <dbReference type="EMBL" id="TGL55202.1"/>
    </source>
</evidence>